<feature type="non-terminal residue" evidence="3">
    <location>
        <position position="133"/>
    </location>
</feature>
<keyword evidence="4" id="KW-1185">Reference proteome</keyword>
<dbReference type="Proteomes" id="UP000270094">
    <property type="component" value="Unassembled WGS sequence"/>
</dbReference>
<evidence type="ECO:0000313" key="3">
    <source>
        <dbReference type="EMBL" id="VDM69419.1"/>
    </source>
</evidence>
<dbReference type="InterPro" id="IPR004151">
    <property type="entry name" value="7TM_GPCR_serpentine_rcpt_Sre"/>
</dbReference>
<evidence type="ECO:0000256" key="1">
    <source>
        <dbReference type="ARBA" id="ARBA00006803"/>
    </source>
</evidence>
<comment type="similarity">
    <text evidence="1">Belongs to the nematode receptor-like protein sre family.</text>
</comment>
<dbReference type="GO" id="GO:0016020">
    <property type="term" value="C:membrane"/>
    <property type="evidence" value="ECO:0007669"/>
    <property type="project" value="InterPro"/>
</dbReference>
<name>A0A3P7IQZ4_STRVU</name>
<evidence type="ECO:0000313" key="4">
    <source>
        <dbReference type="Proteomes" id="UP000270094"/>
    </source>
</evidence>
<accession>A0A3P7IQZ4</accession>
<feature type="transmembrane region" description="Helical" evidence="2">
    <location>
        <begin position="67"/>
        <end position="86"/>
    </location>
</feature>
<proteinExistence type="inferred from homology"/>
<dbReference type="Pfam" id="PF03125">
    <property type="entry name" value="Sre"/>
    <property type="match status" value="1"/>
</dbReference>
<keyword evidence="2" id="KW-1133">Transmembrane helix</keyword>
<feature type="transmembrane region" description="Helical" evidence="2">
    <location>
        <begin position="92"/>
        <end position="113"/>
    </location>
</feature>
<dbReference type="GO" id="GO:0007606">
    <property type="term" value="P:sensory perception of chemical stimulus"/>
    <property type="evidence" value="ECO:0007669"/>
    <property type="project" value="InterPro"/>
</dbReference>
<sequence>MEPAFASTIKFFFQSHLISVTISQISRILIFFYDTGLVKETAITLERLFASHYVGDYESTKRPWISYLANGGSLLLTATFFCLFQLGSYFMLFMTLLAAVIFVSSSFAVAVAYRRDMAKLRDLSNEASHSIVN</sequence>
<organism evidence="3 4">
    <name type="scientific">Strongylus vulgaris</name>
    <name type="common">Blood worm</name>
    <dbReference type="NCBI Taxonomy" id="40348"/>
    <lineage>
        <taxon>Eukaryota</taxon>
        <taxon>Metazoa</taxon>
        <taxon>Ecdysozoa</taxon>
        <taxon>Nematoda</taxon>
        <taxon>Chromadorea</taxon>
        <taxon>Rhabditida</taxon>
        <taxon>Rhabditina</taxon>
        <taxon>Rhabditomorpha</taxon>
        <taxon>Strongyloidea</taxon>
        <taxon>Strongylidae</taxon>
        <taxon>Strongylus</taxon>
    </lineage>
</organism>
<gene>
    <name evidence="3" type="ORF">SVUK_LOCUS4417</name>
</gene>
<reference evidence="3 4" key="1">
    <citation type="submission" date="2018-11" db="EMBL/GenBank/DDBJ databases">
        <authorList>
            <consortium name="Pathogen Informatics"/>
        </authorList>
    </citation>
    <scope>NUCLEOTIDE SEQUENCE [LARGE SCALE GENOMIC DNA]</scope>
</reference>
<keyword evidence="2" id="KW-0472">Membrane</keyword>
<dbReference type="AlphaFoldDB" id="A0A3P7IQZ4"/>
<keyword evidence="2" id="KW-0812">Transmembrane</keyword>
<protein>
    <submittedName>
        <fullName evidence="3">Uncharacterized protein</fullName>
    </submittedName>
</protein>
<evidence type="ECO:0000256" key="2">
    <source>
        <dbReference type="SAM" id="Phobius"/>
    </source>
</evidence>
<dbReference type="EMBL" id="UYYB01012176">
    <property type="protein sequence ID" value="VDM69419.1"/>
    <property type="molecule type" value="Genomic_DNA"/>
</dbReference>